<feature type="transmembrane region" description="Helical" evidence="1">
    <location>
        <begin position="103"/>
        <end position="124"/>
    </location>
</feature>
<keyword evidence="1" id="KW-0472">Membrane</keyword>
<proteinExistence type="predicted"/>
<feature type="transmembrane region" description="Helical" evidence="1">
    <location>
        <begin position="73"/>
        <end position="91"/>
    </location>
</feature>
<feature type="transmembrane region" description="Helical" evidence="1">
    <location>
        <begin position="46"/>
        <end position="67"/>
    </location>
</feature>
<keyword evidence="1" id="KW-0812">Transmembrane</keyword>
<accession>A0A0G4K8F3</accession>
<evidence type="ECO:0000313" key="2">
    <source>
        <dbReference type="EMBL" id="CRF34140.1"/>
    </source>
</evidence>
<sequence>MGSKNRFLLKELKKWNKDNIITDEQFETLSKRYIDDYIDWQPIIKAIMITGIVMVSIGFIAFISFYIFSLYFIAFLFALLFLSGFIIDEILKRKDIYLPKTSSAIIAISSIFLSAFIFTLSYIITHNKDNFILLSLISIILFFIIAYIKRNYAVLSIAIIGLITWYGFEGFDISGIDLTLNNYIRFIMTSILMFLIGITDINKKLGERYSNFSVIYYTVGILYVNIILAIMSIFGSYDYPIILEHFANKEIIIYSSIFLISDIIALIIGYKLKISSIVRYSIFFVILNMYIRYFEYFYSRMNTWIFFIILGLSTILIGVIIERIIKYK</sequence>
<keyword evidence="3" id="KW-1185">Reference proteome</keyword>
<dbReference type="RefSeq" id="WP_048595057.1">
    <property type="nucleotide sequence ID" value="NZ_CVLB01000001.1"/>
</dbReference>
<reference evidence="3" key="1">
    <citation type="submission" date="2015-04" db="EMBL/GenBank/DDBJ databases">
        <authorList>
            <person name="Mushtaq Mamoona"/>
        </authorList>
    </citation>
    <scope>NUCLEOTIDE SEQUENCE [LARGE SCALE GENOMIC DNA]</scope>
    <source>
        <strain evidence="3">AN4859/03</strain>
    </source>
</reference>
<keyword evidence="1" id="KW-1133">Transmembrane helix</keyword>
<feature type="transmembrane region" description="Helical" evidence="1">
    <location>
        <begin position="152"/>
        <end position="168"/>
    </location>
</feature>
<dbReference type="OrthoDB" id="307158at2"/>
<feature type="transmembrane region" description="Helical" evidence="1">
    <location>
        <begin position="214"/>
        <end position="239"/>
    </location>
</feature>
<feature type="transmembrane region" description="Helical" evidence="1">
    <location>
        <begin position="130"/>
        <end position="147"/>
    </location>
</feature>
<feature type="transmembrane region" description="Helical" evidence="1">
    <location>
        <begin position="304"/>
        <end position="325"/>
    </location>
</feature>
<feature type="transmembrane region" description="Helical" evidence="1">
    <location>
        <begin position="183"/>
        <end position="202"/>
    </location>
</feature>
<dbReference type="EMBL" id="CVLB01000001">
    <property type="protein sequence ID" value="CRF34140.1"/>
    <property type="molecule type" value="Genomic_DNA"/>
</dbReference>
<feature type="transmembrane region" description="Helical" evidence="1">
    <location>
        <begin position="277"/>
        <end position="298"/>
    </location>
</feature>
<name>A0A0G4K8F3_9SPIR</name>
<feature type="transmembrane region" description="Helical" evidence="1">
    <location>
        <begin position="251"/>
        <end position="270"/>
    </location>
</feature>
<gene>
    <name evidence="2" type="ORF">BRSU_1901</name>
</gene>
<evidence type="ECO:0000256" key="1">
    <source>
        <dbReference type="SAM" id="Phobius"/>
    </source>
</evidence>
<dbReference type="Proteomes" id="UP000043763">
    <property type="component" value="Unassembled WGS sequence"/>
</dbReference>
<organism evidence="2 3">
    <name type="scientific">Brachyspira suanatina</name>
    <dbReference type="NCBI Taxonomy" id="381802"/>
    <lineage>
        <taxon>Bacteria</taxon>
        <taxon>Pseudomonadati</taxon>
        <taxon>Spirochaetota</taxon>
        <taxon>Spirochaetia</taxon>
        <taxon>Brachyspirales</taxon>
        <taxon>Brachyspiraceae</taxon>
        <taxon>Brachyspira</taxon>
    </lineage>
</organism>
<dbReference type="AlphaFoldDB" id="A0A0G4K8F3"/>
<protein>
    <submittedName>
        <fullName evidence="2">Membrane protein</fullName>
    </submittedName>
</protein>
<evidence type="ECO:0000313" key="3">
    <source>
        <dbReference type="Proteomes" id="UP000043763"/>
    </source>
</evidence>